<dbReference type="Proteomes" id="UP000747542">
    <property type="component" value="Unassembled WGS sequence"/>
</dbReference>
<reference evidence="2" key="1">
    <citation type="journal article" date="2021" name="Sci. Adv.">
        <title>The American lobster genome reveals insights on longevity, neural, and immune adaptations.</title>
        <authorList>
            <person name="Polinski J.M."/>
            <person name="Zimin A.V."/>
            <person name="Clark K.F."/>
            <person name="Kohn A.B."/>
            <person name="Sadowski N."/>
            <person name="Timp W."/>
            <person name="Ptitsyn A."/>
            <person name="Khanna P."/>
            <person name="Romanova D.Y."/>
            <person name="Williams P."/>
            <person name="Greenwood S.J."/>
            <person name="Moroz L.L."/>
            <person name="Walt D.R."/>
            <person name="Bodnar A.G."/>
        </authorList>
    </citation>
    <scope>NUCLEOTIDE SEQUENCE</scope>
    <source>
        <strain evidence="2">GMGI-L3</strain>
    </source>
</reference>
<evidence type="ECO:0000256" key="1">
    <source>
        <dbReference type="SAM" id="MobiDB-lite"/>
    </source>
</evidence>
<proteinExistence type="predicted"/>
<comment type="caution">
    <text evidence="2">The sequence shown here is derived from an EMBL/GenBank/DDBJ whole genome shotgun (WGS) entry which is preliminary data.</text>
</comment>
<sequence length="237" mass="26061">MKEMRGCRNTDAHPCCHKESSSSRHTAGGRLSAGLPHCLVILGYSGGAKTCVIFDWYDGINAKDHERQRRAGEGSTAYQLSLNSSLAGRDAIMKNKDNKQQLSELLCTLDFGSNIERVSRADNVVRHGEADISLIRYMLLATSAGDRTVRILSDDIYVFVLLVYWCWKAGVSCCVLMENWNGSVFNINVVVAKLGEKCKIILRMHTLSGCDTVSYPNGKGKLSALKVLTQTDIVGLL</sequence>
<feature type="non-terminal residue" evidence="2">
    <location>
        <position position="1"/>
    </location>
</feature>
<name>A0A8J5JJZ9_HOMAM</name>
<organism evidence="2 3">
    <name type="scientific">Homarus americanus</name>
    <name type="common">American lobster</name>
    <dbReference type="NCBI Taxonomy" id="6706"/>
    <lineage>
        <taxon>Eukaryota</taxon>
        <taxon>Metazoa</taxon>
        <taxon>Ecdysozoa</taxon>
        <taxon>Arthropoda</taxon>
        <taxon>Crustacea</taxon>
        <taxon>Multicrustacea</taxon>
        <taxon>Malacostraca</taxon>
        <taxon>Eumalacostraca</taxon>
        <taxon>Eucarida</taxon>
        <taxon>Decapoda</taxon>
        <taxon>Pleocyemata</taxon>
        <taxon>Astacidea</taxon>
        <taxon>Nephropoidea</taxon>
        <taxon>Nephropidae</taxon>
        <taxon>Homarus</taxon>
    </lineage>
</organism>
<evidence type="ECO:0000313" key="2">
    <source>
        <dbReference type="EMBL" id="KAG7157436.1"/>
    </source>
</evidence>
<dbReference type="AlphaFoldDB" id="A0A8J5JJZ9"/>
<evidence type="ECO:0000313" key="3">
    <source>
        <dbReference type="Proteomes" id="UP000747542"/>
    </source>
</evidence>
<protein>
    <submittedName>
        <fullName evidence="2">Uncharacterized protein</fullName>
    </submittedName>
</protein>
<dbReference type="EMBL" id="JAHLQT010037514">
    <property type="protein sequence ID" value="KAG7157436.1"/>
    <property type="molecule type" value="Genomic_DNA"/>
</dbReference>
<gene>
    <name evidence="2" type="ORF">Hamer_G005871</name>
</gene>
<feature type="compositionally biased region" description="Basic and acidic residues" evidence="1">
    <location>
        <begin position="1"/>
        <end position="22"/>
    </location>
</feature>
<feature type="region of interest" description="Disordered" evidence="1">
    <location>
        <begin position="1"/>
        <end position="28"/>
    </location>
</feature>
<accession>A0A8J5JJZ9</accession>
<keyword evidence="3" id="KW-1185">Reference proteome</keyword>